<organism evidence="1 2">
    <name type="scientific">Trichonephila clavipes</name>
    <name type="common">Golden silk orbweaver</name>
    <name type="synonym">Nephila clavipes</name>
    <dbReference type="NCBI Taxonomy" id="2585209"/>
    <lineage>
        <taxon>Eukaryota</taxon>
        <taxon>Metazoa</taxon>
        <taxon>Ecdysozoa</taxon>
        <taxon>Arthropoda</taxon>
        <taxon>Chelicerata</taxon>
        <taxon>Arachnida</taxon>
        <taxon>Araneae</taxon>
        <taxon>Araneomorphae</taxon>
        <taxon>Entelegynae</taxon>
        <taxon>Araneoidea</taxon>
        <taxon>Nephilidae</taxon>
        <taxon>Trichonephila</taxon>
    </lineage>
</organism>
<proteinExistence type="predicted"/>
<gene>
    <name evidence="1" type="primary">NCL1_45822</name>
    <name evidence="1" type="ORF">TNCV_5046461</name>
</gene>
<name>A0A8X6WHN0_TRICX</name>
<reference evidence="1" key="1">
    <citation type="submission" date="2020-08" db="EMBL/GenBank/DDBJ databases">
        <title>Multicomponent nature underlies the extraordinary mechanical properties of spider dragline silk.</title>
        <authorList>
            <person name="Kono N."/>
            <person name="Nakamura H."/>
            <person name="Mori M."/>
            <person name="Yoshida Y."/>
            <person name="Ohtoshi R."/>
            <person name="Malay A.D."/>
            <person name="Moran D.A.P."/>
            <person name="Tomita M."/>
            <person name="Numata K."/>
            <person name="Arakawa K."/>
        </authorList>
    </citation>
    <scope>NUCLEOTIDE SEQUENCE</scope>
</reference>
<evidence type="ECO:0000313" key="1">
    <source>
        <dbReference type="EMBL" id="GFY35272.1"/>
    </source>
</evidence>
<protein>
    <submittedName>
        <fullName evidence="1">Uncharacterized protein</fullName>
    </submittedName>
</protein>
<dbReference type="EMBL" id="BMAU01021430">
    <property type="protein sequence ID" value="GFY35272.1"/>
    <property type="molecule type" value="Genomic_DNA"/>
</dbReference>
<dbReference type="AlphaFoldDB" id="A0A8X6WHN0"/>
<comment type="caution">
    <text evidence="1">The sequence shown here is derived from an EMBL/GenBank/DDBJ whole genome shotgun (WGS) entry which is preliminary data.</text>
</comment>
<sequence length="140" mass="15401">MITVNANLFYNYFVYLSNGRAWLLDHLTPSLPVLTDDVISQVFIESSALEQVVSIHSGMAAEWAGQTSGGILPKSYVLWLGESRQQPWLSPGASGLDPQWKEFPMAFQVSCLLGHDSIFVNKCGNNALCSSESQGDFWLG</sequence>
<accession>A0A8X6WHN0</accession>
<evidence type="ECO:0000313" key="2">
    <source>
        <dbReference type="Proteomes" id="UP000887159"/>
    </source>
</evidence>
<keyword evidence="2" id="KW-1185">Reference proteome</keyword>
<dbReference type="Proteomes" id="UP000887159">
    <property type="component" value="Unassembled WGS sequence"/>
</dbReference>